<dbReference type="GO" id="GO:0007165">
    <property type="term" value="P:signal transduction"/>
    <property type="evidence" value="ECO:0007669"/>
    <property type="project" value="UniProtKB-KW"/>
</dbReference>
<dbReference type="PANTHER" id="PTHR32089:SF112">
    <property type="entry name" value="LYSOZYME-LIKE PROTEIN-RELATED"/>
    <property type="match status" value="1"/>
</dbReference>
<comment type="caution">
    <text evidence="9">The sequence shown here is derived from an EMBL/GenBank/DDBJ whole genome shotgun (WGS) entry which is preliminary data.</text>
</comment>
<evidence type="ECO:0000259" key="7">
    <source>
        <dbReference type="PROSITE" id="PS50111"/>
    </source>
</evidence>
<dbReference type="GO" id="GO:0004888">
    <property type="term" value="F:transmembrane signaling receptor activity"/>
    <property type="evidence" value="ECO:0007669"/>
    <property type="project" value="InterPro"/>
</dbReference>
<evidence type="ECO:0000256" key="6">
    <source>
        <dbReference type="SAM" id="Phobius"/>
    </source>
</evidence>
<dbReference type="AlphaFoldDB" id="A0A327ZHK2"/>
<dbReference type="GO" id="GO:0016020">
    <property type="term" value="C:membrane"/>
    <property type="evidence" value="ECO:0007669"/>
    <property type="project" value="InterPro"/>
</dbReference>
<proteinExistence type="inferred from homology"/>
<evidence type="ECO:0000256" key="4">
    <source>
        <dbReference type="ARBA" id="ARBA00029447"/>
    </source>
</evidence>
<comment type="similarity">
    <text evidence="4">Belongs to the methyl-accepting chemotaxis (MCP) protein family.</text>
</comment>
<dbReference type="PRINTS" id="PR00260">
    <property type="entry name" value="CHEMTRNSDUCR"/>
</dbReference>
<organism evidence="9 10">
    <name type="scientific">Actinoplanes lutulentus</name>
    <dbReference type="NCBI Taxonomy" id="1287878"/>
    <lineage>
        <taxon>Bacteria</taxon>
        <taxon>Bacillati</taxon>
        <taxon>Actinomycetota</taxon>
        <taxon>Actinomycetes</taxon>
        <taxon>Micromonosporales</taxon>
        <taxon>Micromonosporaceae</taxon>
        <taxon>Actinoplanes</taxon>
    </lineage>
</organism>
<keyword evidence="10" id="KW-1185">Reference proteome</keyword>
<evidence type="ECO:0000313" key="10">
    <source>
        <dbReference type="Proteomes" id="UP000249341"/>
    </source>
</evidence>
<dbReference type="SUPFAM" id="SSF58104">
    <property type="entry name" value="Methyl-accepting chemotaxis protein (MCP) signaling domain"/>
    <property type="match status" value="1"/>
</dbReference>
<dbReference type="PANTHER" id="PTHR32089">
    <property type="entry name" value="METHYL-ACCEPTING CHEMOTAXIS PROTEIN MCPB"/>
    <property type="match status" value="1"/>
</dbReference>
<evidence type="ECO:0000256" key="1">
    <source>
        <dbReference type="ARBA" id="ARBA00022692"/>
    </source>
</evidence>
<dbReference type="GO" id="GO:0006935">
    <property type="term" value="P:chemotaxis"/>
    <property type="evidence" value="ECO:0007669"/>
    <property type="project" value="InterPro"/>
</dbReference>
<feature type="transmembrane region" description="Helical" evidence="6">
    <location>
        <begin position="12"/>
        <end position="33"/>
    </location>
</feature>
<dbReference type="RefSeq" id="WP_111650801.1">
    <property type="nucleotide sequence ID" value="NZ_JACHWI010000006.1"/>
</dbReference>
<dbReference type="OrthoDB" id="3506500at2"/>
<sequence length="536" mass="54892">MRLLRNLKIGMRLGVAFTGVCLCMVAAIGIGLWGQHRASDATSELAAAETANSAALVAKFRTADFNGWQTGYAFDTIRGIADATDDSVGQRASFLASTDAFRDDLALLRSLGLTADESALVDAAEASFEQFMDVDEQVIAGYRAGTRAGERAANALVSGDALELMHDIIASVDGLVEKTEASSAAAQQTAEDAAATAETFMITAGALCLVLAALVAVVVTRSITRPLATTVTALETVAGKDLTVRVPEAGRDELAAMGSAMNRTLDVLRSAFATITENSRTLSDAATELTATSARIADAADSASGQSDMIASSAEEVSTSVQTVAAGTEEMNAAIREIADGAGRAAGVAAAGVDSVRAASETIARLGRSSEEITGVVSLITSIAEQTNLLALNATIEAARAGELGKGFAVVAGEVKDLAQATSRATVDISDRVQAIQEDTGSAIAAIDRIAGIISDVNEHSMTIAAAVEEQTATTAEMGRNIAEAATGSSQIAAGITGVATASQDTAHGVVESRQTAEQLAVMSHELRDLVGQFRS</sequence>
<dbReference type="Gene3D" id="1.10.287.950">
    <property type="entry name" value="Methyl-accepting chemotaxis protein"/>
    <property type="match status" value="1"/>
</dbReference>
<dbReference type="InterPro" id="IPR004090">
    <property type="entry name" value="Chemotax_Me-accpt_rcpt"/>
</dbReference>
<evidence type="ECO:0000313" key="9">
    <source>
        <dbReference type="EMBL" id="RAK35611.1"/>
    </source>
</evidence>
<dbReference type="PROSITE" id="PS50885">
    <property type="entry name" value="HAMP"/>
    <property type="match status" value="1"/>
</dbReference>
<keyword evidence="3 5" id="KW-0807">Transducer</keyword>
<dbReference type="Pfam" id="PF00015">
    <property type="entry name" value="MCPsignal"/>
    <property type="match status" value="1"/>
</dbReference>
<keyword evidence="1 6" id="KW-0812">Transmembrane</keyword>
<accession>A0A327ZHK2</accession>
<reference evidence="9 10" key="1">
    <citation type="submission" date="2018-06" db="EMBL/GenBank/DDBJ databases">
        <title>Genomic Encyclopedia of Type Strains, Phase III (KMG-III): the genomes of soil and plant-associated and newly described type strains.</title>
        <authorList>
            <person name="Whitman W."/>
        </authorList>
    </citation>
    <scope>NUCLEOTIDE SEQUENCE [LARGE SCALE GENOMIC DNA]</scope>
    <source>
        <strain evidence="9 10">CGMCC 4.7090</strain>
    </source>
</reference>
<keyword evidence="6" id="KW-0472">Membrane</keyword>
<dbReference type="CDD" id="cd06225">
    <property type="entry name" value="HAMP"/>
    <property type="match status" value="1"/>
</dbReference>
<gene>
    <name evidence="9" type="ORF">B0I29_10984</name>
</gene>
<dbReference type="Pfam" id="PF00672">
    <property type="entry name" value="HAMP"/>
    <property type="match status" value="1"/>
</dbReference>
<feature type="domain" description="HAMP" evidence="8">
    <location>
        <begin position="221"/>
        <end position="273"/>
    </location>
</feature>
<dbReference type="PROSITE" id="PS50111">
    <property type="entry name" value="CHEMOTAXIS_TRANSDUC_2"/>
    <property type="match status" value="1"/>
</dbReference>
<protein>
    <submittedName>
        <fullName evidence="9">Methyl-accepting chemotaxis protein</fullName>
    </submittedName>
</protein>
<evidence type="ECO:0000259" key="8">
    <source>
        <dbReference type="PROSITE" id="PS50885"/>
    </source>
</evidence>
<keyword evidence="2 6" id="KW-1133">Transmembrane helix</keyword>
<evidence type="ECO:0000256" key="5">
    <source>
        <dbReference type="PROSITE-ProRule" id="PRU00284"/>
    </source>
</evidence>
<evidence type="ECO:0000256" key="3">
    <source>
        <dbReference type="ARBA" id="ARBA00023224"/>
    </source>
</evidence>
<dbReference type="SMART" id="SM00283">
    <property type="entry name" value="MA"/>
    <property type="match status" value="1"/>
</dbReference>
<dbReference type="EMBL" id="QLMJ01000009">
    <property type="protein sequence ID" value="RAK35611.1"/>
    <property type="molecule type" value="Genomic_DNA"/>
</dbReference>
<dbReference type="Proteomes" id="UP000249341">
    <property type="component" value="Unassembled WGS sequence"/>
</dbReference>
<name>A0A327ZHK2_9ACTN</name>
<feature type="domain" description="Methyl-accepting transducer" evidence="7">
    <location>
        <begin position="285"/>
        <end position="507"/>
    </location>
</feature>
<dbReference type="SMART" id="SM00304">
    <property type="entry name" value="HAMP"/>
    <property type="match status" value="1"/>
</dbReference>
<evidence type="ECO:0000256" key="2">
    <source>
        <dbReference type="ARBA" id="ARBA00022989"/>
    </source>
</evidence>
<dbReference type="InterPro" id="IPR003660">
    <property type="entry name" value="HAMP_dom"/>
</dbReference>
<dbReference type="InterPro" id="IPR004089">
    <property type="entry name" value="MCPsignal_dom"/>
</dbReference>